<protein>
    <recommendedName>
        <fullName evidence="3">Glycoside hydrolase family 42 N-terminal domain-containing protein</fullName>
    </recommendedName>
</protein>
<gene>
    <name evidence="4" type="ORF">F3F73_14250</name>
</gene>
<dbReference type="InterPro" id="IPR013529">
    <property type="entry name" value="Glyco_hydro_42_N"/>
</dbReference>
<accession>A0A7J4XH24</accession>
<proteinExistence type="predicted"/>
<evidence type="ECO:0000256" key="2">
    <source>
        <dbReference type="ARBA" id="ARBA00023295"/>
    </source>
</evidence>
<evidence type="ECO:0000313" key="5">
    <source>
        <dbReference type="Proteomes" id="UP000422221"/>
    </source>
</evidence>
<dbReference type="Pfam" id="PF02449">
    <property type="entry name" value="Glyco_hydro_42"/>
    <property type="match status" value="1"/>
</dbReference>
<dbReference type="AlphaFoldDB" id="A0A7J4XH24"/>
<dbReference type="Proteomes" id="UP000422221">
    <property type="component" value="Unassembled WGS sequence"/>
</dbReference>
<reference evidence="4 5" key="1">
    <citation type="journal article" date="2019" name="Nat. Med.">
        <title>A library of human gut bacterial isolates paired with longitudinal multiomics data enables mechanistic microbiome research.</title>
        <authorList>
            <person name="Poyet M."/>
            <person name="Groussin M."/>
            <person name="Gibbons S.M."/>
            <person name="Avila-Pacheco J."/>
            <person name="Jiang X."/>
            <person name="Kearney S.M."/>
            <person name="Perrotta A.R."/>
            <person name="Berdy B."/>
            <person name="Zhao S."/>
            <person name="Lieberman T.D."/>
            <person name="Swanson P.K."/>
            <person name="Smith M."/>
            <person name="Roesemann S."/>
            <person name="Alexander J.E."/>
            <person name="Rich S.A."/>
            <person name="Livny J."/>
            <person name="Vlamakis H."/>
            <person name="Clish C."/>
            <person name="Bullock K."/>
            <person name="Deik A."/>
            <person name="Scott J."/>
            <person name="Pierce K.A."/>
            <person name="Xavier R.J."/>
            <person name="Alm E.J."/>
        </authorList>
    </citation>
    <scope>NUCLEOTIDE SEQUENCE [LARGE SCALE GENOMIC DNA]</scope>
    <source>
        <strain evidence="4 5">BIOML-A10</strain>
    </source>
</reference>
<comment type="caution">
    <text evidence="4">The sequence shown here is derived from an EMBL/GenBank/DDBJ whole genome shotgun (WGS) entry which is preliminary data.</text>
</comment>
<dbReference type="EMBL" id="VWMK01000014">
    <property type="protein sequence ID" value="KAA3762911.1"/>
    <property type="molecule type" value="Genomic_DNA"/>
</dbReference>
<keyword evidence="1" id="KW-0378">Hydrolase</keyword>
<keyword evidence="2" id="KW-0326">Glycosidase</keyword>
<dbReference type="GO" id="GO:0005975">
    <property type="term" value="P:carbohydrate metabolic process"/>
    <property type="evidence" value="ECO:0007669"/>
    <property type="project" value="InterPro"/>
</dbReference>
<dbReference type="SUPFAM" id="SSF51445">
    <property type="entry name" value="(Trans)glycosidases"/>
    <property type="match status" value="1"/>
</dbReference>
<dbReference type="GO" id="GO:0009341">
    <property type="term" value="C:beta-galactosidase complex"/>
    <property type="evidence" value="ECO:0007669"/>
    <property type="project" value="InterPro"/>
</dbReference>
<dbReference type="GO" id="GO:0004565">
    <property type="term" value="F:beta-galactosidase activity"/>
    <property type="evidence" value="ECO:0007669"/>
    <property type="project" value="InterPro"/>
</dbReference>
<evidence type="ECO:0000259" key="3">
    <source>
        <dbReference type="Pfam" id="PF02449"/>
    </source>
</evidence>
<organism evidence="4 5">
    <name type="scientific">Bacteroides salyersiae</name>
    <dbReference type="NCBI Taxonomy" id="291644"/>
    <lineage>
        <taxon>Bacteria</taxon>
        <taxon>Pseudomonadati</taxon>
        <taxon>Bacteroidota</taxon>
        <taxon>Bacteroidia</taxon>
        <taxon>Bacteroidales</taxon>
        <taxon>Bacteroidaceae</taxon>
        <taxon>Bacteroides</taxon>
    </lineage>
</organism>
<dbReference type="InterPro" id="IPR017853">
    <property type="entry name" value="GH"/>
</dbReference>
<sequence length="351" mass="40607">MQVKNIYLLLALLFCFFLRMNAQKTDYSKGLLYFASYESSEDDLVKKNPYIIGAVRTIKWANIEKKDGVYDWSSIDQFIASWAKYKKKVVLRMQWVTSGYWKDPMSKTPTPEWVWEKGAKYAFHAPSQTEIPLFWDPIYQHYALRFLSKIAERYDNNPNILFIDITPGAETNPYRFRSINKKDPDFKKVFMNIESSNGCKYSEDLWKETVLEWLPKASGLFKKLPTEVALNKGSLFDNNNFELFGNRAVECGMYIGQNGLSGNRYSEKESAKVQLLSSWAKKTKIFFEMVGATSKDVGSLKEVMDAAFRGKCSYLNVYAKDVLKGTKGFPEYDNTYEEALEYGNSLLKESY</sequence>
<evidence type="ECO:0000313" key="4">
    <source>
        <dbReference type="EMBL" id="KAA3762911.1"/>
    </source>
</evidence>
<feature type="domain" description="Glycoside hydrolase family 42 N-terminal" evidence="3">
    <location>
        <begin position="55"/>
        <end position="165"/>
    </location>
</feature>
<evidence type="ECO:0000256" key="1">
    <source>
        <dbReference type="ARBA" id="ARBA00022801"/>
    </source>
</evidence>
<name>A0A7J4XH24_9BACE</name>
<dbReference type="Gene3D" id="3.20.20.80">
    <property type="entry name" value="Glycosidases"/>
    <property type="match status" value="1"/>
</dbReference>